<dbReference type="EMBL" id="JAKNCJ010000001">
    <property type="protein sequence ID" value="MCL6422396.1"/>
    <property type="molecule type" value="Genomic_DNA"/>
</dbReference>
<comment type="caution">
    <text evidence="7">The sequence shown here is derived from an EMBL/GenBank/DDBJ whole genome shotgun (WGS) entry which is preliminary data.</text>
</comment>
<keyword evidence="2 4" id="KW-0813">Transport</keyword>
<evidence type="ECO:0000256" key="2">
    <source>
        <dbReference type="ARBA" id="ARBA00022448"/>
    </source>
</evidence>
<evidence type="ECO:0000256" key="5">
    <source>
        <dbReference type="SAM" id="SignalP"/>
    </source>
</evidence>
<dbReference type="PANTHER" id="PTHR42996">
    <property type="entry name" value="PHOSPHATE-BINDING PROTEIN PSTS"/>
    <property type="match status" value="1"/>
</dbReference>
<comment type="similarity">
    <text evidence="1 4">Belongs to the PstS family.</text>
</comment>
<evidence type="ECO:0000256" key="4">
    <source>
        <dbReference type="PIRNR" id="PIRNR002756"/>
    </source>
</evidence>
<feature type="chain" id="PRO_5045169676" description="Phosphate-binding protein" evidence="5">
    <location>
        <begin position="24"/>
        <end position="374"/>
    </location>
</feature>
<dbReference type="InterPro" id="IPR024370">
    <property type="entry name" value="PBP_domain"/>
</dbReference>
<dbReference type="Proteomes" id="UP001203761">
    <property type="component" value="Unassembled WGS sequence"/>
</dbReference>
<dbReference type="CDD" id="cd13565">
    <property type="entry name" value="PBP2_PstS"/>
    <property type="match status" value="1"/>
</dbReference>
<dbReference type="PROSITE" id="PS51257">
    <property type="entry name" value="PROKAR_LIPOPROTEIN"/>
    <property type="match status" value="1"/>
</dbReference>
<dbReference type="PIRSF" id="PIRSF002756">
    <property type="entry name" value="PstS"/>
    <property type="match status" value="1"/>
</dbReference>
<dbReference type="PANTHER" id="PTHR42996:SF1">
    <property type="entry name" value="PHOSPHATE-BINDING PROTEIN PSTS"/>
    <property type="match status" value="1"/>
</dbReference>
<protein>
    <recommendedName>
        <fullName evidence="4">Phosphate-binding protein</fullName>
    </recommendedName>
</protein>
<feature type="signal peptide" evidence="5">
    <location>
        <begin position="1"/>
        <end position="23"/>
    </location>
</feature>
<gene>
    <name evidence="7" type="ORF">Bequi_03185</name>
</gene>
<feature type="domain" description="PBP" evidence="6">
    <location>
        <begin position="43"/>
        <end position="341"/>
    </location>
</feature>
<dbReference type="InterPro" id="IPR005673">
    <property type="entry name" value="ABC_phos-bd_PstS"/>
</dbReference>
<accession>A0ABT0QXR2</accession>
<dbReference type="Gene3D" id="3.40.190.10">
    <property type="entry name" value="Periplasmic binding protein-like II"/>
    <property type="match status" value="2"/>
</dbReference>
<organism evidence="7 8">
    <name type="scientific">Brachybacterium equifaecis</name>
    <dbReference type="NCBI Taxonomy" id="2910770"/>
    <lineage>
        <taxon>Bacteria</taxon>
        <taxon>Bacillati</taxon>
        <taxon>Actinomycetota</taxon>
        <taxon>Actinomycetes</taxon>
        <taxon>Micrococcales</taxon>
        <taxon>Dermabacteraceae</taxon>
        <taxon>Brachybacterium</taxon>
    </lineage>
</organism>
<keyword evidence="8" id="KW-1185">Reference proteome</keyword>
<evidence type="ECO:0000256" key="3">
    <source>
        <dbReference type="ARBA" id="ARBA00022592"/>
    </source>
</evidence>
<sequence>MIARKNKLAAVAALGLTSVLALSACGGGAGTTSGGTGSDNGGSASGTTVSGQLAGAGASSAESAQGAWTQNFTALNPEAQVTYDAVGSGAGREQFLNGGVKFAGTDSALKDEEIAQSATACQGGSAFDVPIYISPIAVVYKLDGVTDLQLSAPTIAGIFAGTITNWNDPAIAADNPSATLPDLAITPVHRQDSSGTTKNFTDYLSANAPDAWTYGAVEEWPIQGGQSGDKTSGLISVVEGGNGTIGYADASKAGNLGIAKLKVGDEYVEYTPEAAAKAVEDSPRAEGRAEGDIVIELDRTLTDPTTYPLVLVSYLAVCDTYADADTANLVKAYASYIVSPEGQKAAAQAAGNAALTDTLSAEATASIEKIKAAG</sequence>
<dbReference type="RefSeq" id="WP_249736497.1">
    <property type="nucleotide sequence ID" value="NZ_JAKNCJ010000001.1"/>
</dbReference>
<evidence type="ECO:0000313" key="7">
    <source>
        <dbReference type="EMBL" id="MCL6422396.1"/>
    </source>
</evidence>
<reference evidence="7" key="1">
    <citation type="submission" date="2022-02" db="EMBL/GenBank/DDBJ databases">
        <authorList>
            <person name="Lee M."/>
            <person name="Kim S.-J."/>
            <person name="Jung M.-Y."/>
        </authorList>
    </citation>
    <scope>NUCLEOTIDE SEQUENCE</scope>
    <source>
        <strain evidence="7">JHP9</strain>
    </source>
</reference>
<keyword evidence="5" id="KW-0732">Signal</keyword>
<proteinExistence type="inferred from homology"/>
<evidence type="ECO:0000256" key="1">
    <source>
        <dbReference type="ARBA" id="ARBA00008725"/>
    </source>
</evidence>
<dbReference type="Pfam" id="PF12849">
    <property type="entry name" value="PBP_like_2"/>
    <property type="match status" value="1"/>
</dbReference>
<keyword evidence="3 4" id="KW-0592">Phosphate transport</keyword>
<name>A0ABT0QXR2_9MICO</name>
<evidence type="ECO:0000259" key="6">
    <source>
        <dbReference type="Pfam" id="PF12849"/>
    </source>
</evidence>
<evidence type="ECO:0000313" key="8">
    <source>
        <dbReference type="Proteomes" id="UP001203761"/>
    </source>
</evidence>
<dbReference type="SUPFAM" id="SSF53850">
    <property type="entry name" value="Periplasmic binding protein-like II"/>
    <property type="match status" value="1"/>
</dbReference>
<dbReference type="InterPro" id="IPR050962">
    <property type="entry name" value="Phosphate-bind_PstS"/>
</dbReference>